<comment type="caution">
    <text evidence="1">The sequence shown here is derived from an EMBL/GenBank/DDBJ whole genome shotgun (WGS) entry which is preliminary data.</text>
</comment>
<dbReference type="Proteomes" id="UP000663866">
    <property type="component" value="Unassembled WGS sequence"/>
</dbReference>
<gene>
    <name evidence="1" type="ORF">OVN521_LOCUS47672</name>
</gene>
<dbReference type="EMBL" id="CAJOBG010094949">
    <property type="protein sequence ID" value="CAF4679323.1"/>
    <property type="molecule type" value="Genomic_DNA"/>
</dbReference>
<name>A0A821H4R2_9BILA</name>
<evidence type="ECO:0000313" key="2">
    <source>
        <dbReference type="Proteomes" id="UP000663866"/>
    </source>
</evidence>
<evidence type="ECO:0000313" key="1">
    <source>
        <dbReference type="EMBL" id="CAF4679323.1"/>
    </source>
</evidence>
<keyword evidence="2" id="KW-1185">Reference proteome</keyword>
<accession>A0A821H4R2</accession>
<proteinExistence type="predicted"/>
<protein>
    <submittedName>
        <fullName evidence="1">Uncharacterized protein</fullName>
    </submittedName>
</protein>
<dbReference type="AlphaFoldDB" id="A0A821H4R2"/>
<feature type="non-terminal residue" evidence="1">
    <location>
        <position position="49"/>
    </location>
</feature>
<reference evidence="1" key="1">
    <citation type="submission" date="2021-02" db="EMBL/GenBank/DDBJ databases">
        <authorList>
            <person name="Nowell W R."/>
        </authorList>
    </citation>
    <scope>NUCLEOTIDE SEQUENCE</scope>
</reference>
<sequence length="49" mass="5774">MNEKNLDSSLSSDELWLKIINEGKENRVEVNQRMLIDKMLARYSSEFVV</sequence>
<organism evidence="1 2">
    <name type="scientific">Rotaria magnacalcarata</name>
    <dbReference type="NCBI Taxonomy" id="392030"/>
    <lineage>
        <taxon>Eukaryota</taxon>
        <taxon>Metazoa</taxon>
        <taxon>Spiralia</taxon>
        <taxon>Gnathifera</taxon>
        <taxon>Rotifera</taxon>
        <taxon>Eurotatoria</taxon>
        <taxon>Bdelloidea</taxon>
        <taxon>Philodinida</taxon>
        <taxon>Philodinidae</taxon>
        <taxon>Rotaria</taxon>
    </lineage>
</organism>